<sequence length="254" mass="28056">MQSLQKFAVVLTYPPALTLLLLFAATALLLLRQHRTGMVVAVLAMAWSGLLSIPVASDWVRGRLEQRYRVVEERELPQADAIVVLGGGSSYRWINRPNVSADDLESSRLAAGARAWLAGRAPVVILSGGGDNGGERDASEARRMAHAIGRLGVPESALLLEDQSRNTRDNARYTAALADEHGFHRVLLVTSSLHMPRAVLQFSNENVDVIPVPVPERARRDRWTQRWIPSRSALWRSGRAIKEFGAIVMARLQN</sequence>
<dbReference type="EMBL" id="BAABKY010000002">
    <property type="protein sequence ID" value="GAA5075218.1"/>
    <property type="molecule type" value="Genomic_DNA"/>
</dbReference>
<keyword evidence="1" id="KW-0812">Transmembrane</keyword>
<dbReference type="Proteomes" id="UP001501083">
    <property type="component" value="Unassembled WGS sequence"/>
</dbReference>
<feature type="transmembrane region" description="Helical" evidence="1">
    <location>
        <begin position="37"/>
        <end position="60"/>
    </location>
</feature>
<protein>
    <submittedName>
        <fullName evidence="3">YdcF family protein</fullName>
    </submittedName>
</protein>
<gene>
    <name evidence="3" type="ORF">GCM10025759_18540</name>
</gene>
<keyword evidence="1" id="KW-1133">Transmembrane helix</keyword>
<dbReference type="PANTHER" id="PTHR30336">
    <property type="entry name" value="INNER MEMBRANE PROTEIN, PROBABLE PERMEASE"/>
    <property type="match status" value="1"/>
</dbReference>
<comment type="caution">
    <text evidence="3">The sequence shown here is derived from an EMBL/GenBank/DDBJ whole genome shotgun (WGS) entry which is preliminary data.</text>
</comment>
<evidence type="ECO:0000313" key="3">
    <source>
        <dbReference type="EMBL" id="GAA5075218.1"/>
    </source>
</evidence>
<dbReference type="InterPro" id="IPR014729">
    <property type="entry name" value="Rossmann-like_a/b/a_fold"/>
</dbReference>
<feature type="domain" description="DUF218" evidence="2">
    <location>
        <begin position="80"/>
        <end position="244"/>
    </location>
</feature>
<organism evidence="3 4">
    <name type="scientific">Lysobacter panacisoli</name>
    <dbReference type="NCBI Taxonomy" id="1255263"/>
    <lineage>
        <taxon>Bacteria</taxon>
        <taxon>Pseudomonadati</taxon>
        <taxon>Pseudomonadota</taxon>
        <taxon>Gammaproteobacteria</taxon>
        <taxon>Lysobacterales</taxon>
        <taxon>Lysobacteraceae</taxon>
        <taxon>Lysobacter</taxon>
    </lineage>
</organism>
<evidence type="ECO:0000256" key="1">
    <source>
        <dbReference type="SAM" id="Phobius"/>
    </source>
</evidence>
<feature type="transmembrane region" description="Helical" evidence="1">
    <location>
        <begin position="7"/>
        <end position="31"/>
    </location>
</feature>
<dbReference type="InterPro" id="IPR051599">
    <property type="entry name" value="Cell_Envelope_Assoc"/>
</dbReference>
<evidence type="ECO:0000259" key="2">
    <source>
        <dbReference type="Pfam" id="PF02698"/>
    </source>
</evidence>
<keyword evidence="1" id="KW-0472">Membrane</keyword>
<dbReference type="Pfam" id="PF02698">
    <property type="entry name" value="DUF218"/>
    <property type="match status" value="1"/>
</dbReference>
<dbReference type="CDD" id="cd06259">
    <property type="entry name" value="YdcF-like"/>
    <property type="match status" value="1"/>
</dbReference>
<dbReference type="Gene3D" id="3.40.50.620">
    <property type="entry name" value="HUPs"/>
    <property type="match status" value="1"/>
</dbReference>
<name>A0ABP9LCV4_9GAMM</name>
<dbReference type="RefSeq" id="WP_158985847.1">
    <property type="nucleotide sequence ID" value="NZ_BAABKY010000002.1"/>
</dbReference>
<evidence type="ECO:0000313" key="4">
    <source>
        <dbReference type="Proteomes" id="UP001501083"/>
    </source>
</evidence>
<dbReference type="PANTHER" id="PTHR30336:SF4">
    <property type="entry name" value="ENVELOPE BIOGENESIS FACTOR ELYC"/>
    <property type="match status" value="1"/>
</dbReference>
<dbReference type="InterPro" id="IPR003848">
    <property type="entry name" value="DUF218"/>
</dbReference>
<accession>A0ABP9LCV4</accession>
<keyword evidence="4" id="KW-1185">Reference proteome</keyword>
<reference evidence="4" key="1">
    <citation type="journal article" date="2019" name="Int. J. Syst. Evol. Microbiol.">
        <title>The Global Catalogue of Microorganisms (GCM) 10K type strain sequencing project: providing services to taxonomists for standard genome sequencing and annotation.</title>
        <authorList>
            <consortium name="The Broad Institute Genomics Platform"/>
            <consortium name="The Broad Institute Genome Sequencing Center for Infectious Disease"/>
            <person name="Wu L."/>
            <person name="Ma J."/>
        </authorList>
    </citation>
    <scope>NUCLEOTIDE SEQUENCE [LARGE SCALE GENOMIC DNA]</scope>
    <source>
        <strain evidence="4">JCM 19212</strain>
    </source>
</reference>
<proteinExistence type="predicted"/>